<feature type="region of interest" description="Disordered" evidence="4">
    <location>
        <begin position="55"/>
        <end position="76"/>
    </location>
</feature>
<dbReference type="SMART" id="SM00181">
    <property type="entry name" value="EGF"/>
    <property type="match status" value="4"/>
</dbReference>
<name>A0ABN7SXK6_OIKDI</name>
<dbReference type="Gene3D" id="2.10.25.10">
    <property type="entry name" value="Laminin"/>
    <property type="match status" value="2"/>
</dbReference>
<keyword evidence="5" id="KW-1133">Transmembrane helix</keyword>
<dbReference type="InterPro" id="IPR000742">
    <property type="entry name" value="EGF"/>
</dbReference>
<keyword evidence="5" id="KW-0472">Membrane</keyword>
<evidence type="ECO:0000313" key="9">
    <source>
        <dbReference type="Proteomes" id="UP001158576"/>
    </source>
</evidence>
<dbReference type="InterPro" id="IPR051135">
    <property type="entry name" value="Gal/GlcNAc/GalNAc_ST"/>
</dbReference>
<dbReference type="SUPFAM" id="SSF52540">
    <property type="entry name" value="P-loop containing nucleoside triphosphate hydrolases"/>
    <property type="match status" value="1"/>
</dbReference>
<gene>
    <name evidence="8" type="ORF">OKIOD_LOCUS11237</name>
</gene>
<feature type="region of interest" description="Disordered" evidence="4">
    <location>
        <begin position="852"/>
        <end position="873"/>
    </location>
</feature>
<dbReference type="InterPro" id="IPR027417">
    <property type="entry name" value="P-loop_NTPase"/>
</dbReference>
<dbReference type="PANTHER" id="PTHR10704">
    <property type="entry name" value="CARBOHYDRATE SULFOTRANSFERASE"/>
    <property type="match status" value="1"/>
</dbReference>
<evidence type="ECO:0000256" key="1">
    <source>
        <dbReference type="ARBA" id="ARBA00022737"/>
    </source>
</evidence>
<feature type="transmembrane region" description="Helical" evidence="5">
    <location>
        <begin position="697"/>
        <end position="718"/>
    </location>
</feature>
<dbReference type="InterPro" id="IPR000859">
    <property type="entry name" value="CUB_dom"/>
</dbReference>
<protein>
    <submittedName>
        <fullName evidence="8">Oidioi.mRNA.OKI2018_I69.chr1.g2472.t1.cds</fullName>
    </submittedName>
</protein>
<dbReference type="CDD" id="cd00054">
    <property type="entry name" value="EGF_CA"/>
    <property type="match status" value="2"/>
</dbReference>
<dbReference type="PROSITE" id="PS50026">
    <property type="entry name" value="EGF_3"/>
    <property type="match status" value="3"/>
</dbReference>
<dbReference type="PANTHER" id="PTHR10704:SF44">
    <property type="entry name" value="LD35051P-RELATED"/>
    <property type="match status" value="1"/>
</dbReference>
<feature type="region of interest" description="Disordered" evidence="4">
    <location>
        <begin position="806"/>
        <end position="829"/>
    </location>
</feature>
<feature type="domain" description="EGF-like" evidence="7">
    <location>
        <begin position="561"/>
        <end position="596"/>
    </location>
</feature>
<dbReference type="Proteomes" id="UP001158576">
    <property type="component" value="Chromosome 1"/>
</dbReference>
<organism evidence="8 9">
    <name type="scientific">Oikopleura dioica</name>
    <name type="common">Tunicate</name>
    <dbReference type="NCBI Taxonomy" id="34765"/>
    <lineage>
        <taxon>Eukaryota</taxon>
        <taxon>Metazoa</taxon>
        <taxon>Chordata</taxon>
        <taxon>Tunicata</taxon>
        <taxon>Appendicularia</taxon>
        <taxon>Copelata</taxon>
        <taxon>Oikopleuridae</taxon>
        <taxon>Oikopleura</taxon>
    </lineage>
</organism>
<dbReference type="InterPro" id="IPR018097">
    <property type="entry name" value="EGF_Ca-bd_CS"/>
</dbReference>
<keyword evidence="9" id="KW-1185">Reference proteome</keyword>
<evidence type="ECO:0000256" key="4">
    <source>
        <dbReference type="SAM" id="MobiDB-lite"/>
    </source>
</evidence>
<dbReference type="Gene3D" id="3.40.50.300">
    <property type="entry name" value="P-loop containing nucleotide triphosphate hydrolases"/>
    <property type="match status" value="1"/>
</dbReference>
<evidence type="ECO:0000259" key="7">
    <source>
        <dbReference type="PROSITE" id="PS50026"/>
    </source>
</evidence>
<sequence>MRDCVVGTIVFIIIFVFLAISLQDQFLHEFNEQLRPSRFQDASLHYEMILPNSQNYTIDDEDGDEGENYHENESPKKIAKPVSKVSKWSGKQTSILIVSAWKSGAALLEEMFNRNPNFMFYSEPLVAFGKQGTDSQKLKMLKDIFQCKVPLAKNYLTVAKDEDMKTCLERGICNDFKSQKFCSPPFCSSKAAKSASTCHESCKINWEETETQELASDTCKKSHAVVASVTLLQELMEIKKFINYQEIHLKAIFLMRDPRSVFRSRKLEIIKNEGKAVWTPARSKHEASQLKKECSTMVDNYNMAVRNKGGIAKSIVFLRYEDLSLEYESFTEEIYEKFKLGDFNEAVENLQKIRQYVKPWRTNSDSAIEKLSHDHILYSWRMVNKESSGSQYASQLEILDVQQKCSEFMKTFGYLPLEKETHKSFFNMRLDLSSYETILRNFRFDQSISVTLTDMNIEGGQCTWDFMSVTFDDGTGTGVICGNNIPPPGTFIGPGPCTVQFTSDNGVTLRGFQLEYEITPDDLCIGNECENDSECIQDDTDPRGYICNCPPGLTGDFCEADINECAEGLCEKGICVNFFAGFNCECEPFFTGDSCNLELDACFTREAPCNLTGTDFCESLDPFLFQPAFLCNCKAGFFSDDCSVSVCDTENPCLNGNCFVGNQGDAKCRCHSNETGTWIGQTCDVFEVSSNPGMQTFLTTLIIAAGSIALYFILSYCYKRGQVILKHHSRGNQPDTVNPLHDQYHNGPRDRSLPRFKTMALAQAAARRAKHDLPDRKQRVFHQRPSSITSGYVTEEFYSDRHRNSISDSSAAYGKNRNRGMNDSYRSRNTRIPEVNGSRETDYYQRQMMSPPKSYYHSVGRGLDNSRQGAFAN</sequence>
<feature type="disulfide bond" evidence="3">
    <location>
        <begin position="549"/>
        <end position="558"/>
    </location>
</feature>
<dbReference type="SMART" id="SM00179">
    <property type="entry name" value="EGF_CA"/>
    <property type="match status" value="1"/>
</dbReference>
<evidence type="ECO:0000256" key="2">
    <source>
        <dbReference type="ARBA" id="ARBA00023157"/>
    </source>
</evidence>
<dbReference type="SUPFAM" id="SSF49854">
    <property type="entry name" value="Spermadhesin, CUB domain"/>
    <property type="match status" value="1"/>
</dbReference>
<dbReference type="InterPro" id="IPR035914">
    <property type="entry name" value="Sperma_CUB_dom_sf"/>
</dbReference>
<keyword evidence="5" id="KW-0812">Transmembrane</keyword>
<dbReference type="EMBL" id="OU015566">
    <property type="protein sequence ID" value="CAG5105808.1"/>
    <property type="molecule type" value="Genomic_DNA"/>
</dbReference>
<dbReference type="PROSITE" id="PS01180">
    <property type="entry name" value="CUB"/>
    <property type="match status" value="1"/>
</dbReference>
<keyword evidence="3" id="KW-0245">EGF-like domain</keyword>
<evidence type="ECO:0000313" key="8">
    <source>
        <dbReference type="EMBL" id="CAG5105808.1"/>
    </source>
</evidence>
<dbReference type="CDD" id="cd00041">
    <property type="entry name" value="CUB"/>
    <property type="match status" value="1"/>
</dbReference>
<evidence type="ECO:0000259" key="6">
    <source>
        <dbReference type="PROSITE" id="PS01180"/>
    </source>
</evidence>
<feature type="disulfide bond" evidence="3">
    <location>
        <begin position="586"/>
        <end position="595"/>
    </location>
</feature>
<dbReference type="PROSITE" id="PS01187">
    <property type="entry name" value="EGF_CA"/>
    <property type="match status" value="1"/>
</dbReference>
<proteinExistence type="predicted"/>
<keyword evidence="2 3" id="KW-1015">Disulfide bond</keyword>
<dbReference type="SUPFAM" id="SSF57196">
    <property type="entry name" value="EGF/Laminin"/>
    <property type="match status" value="2"/>
</dbReference>
<evidence type="ECO:0000256" key="5">
    <source>
        <dbReference type="SAM" id="Phobius"/>
    </source>
</evidence>
<dbReference type="PROSITE" id="PS00022">
    <property type="entry name" value="EGF_1"/>
    <property type="match status" value="2"/>
</dbReference>
<evidence type="ECO:0000256" key="3">
    <source>
        <dbReference type="PROSITE-ProRule" id="PRU00076"/>
    </source>
</evidence>
<comment type="caution">
    <text evidence="3">Lacks conserved residue(s) required for the propagation of feature annotation.</text>
</comment>
<feature type="domain" description="EGF-like" evidence="7">
    <location>
        <begin position="643"/>
        <end position="684"/>
    </location>
</feature>
<feature type="compositionally biased region" description="Basic and acidic residues" evidence="4">
    <location>
        <begin position="67"/>
        <end position="76"/>
    </location>
</feature>
<dbReference type="Gene3D" id="2.60.120.290">
    <property type="entry name" value="Spermadhesin, CUB domain"/>
    <property type="match status" value="1"/>
</dbReference>
<dbReference type="InterPro" id="IPR000152">
    <property type="entry name" value="EGF-type_Asp/Asn_hydroxyl_site"/>
</dbReference>
<reference evidence="8 9" key="1">
    <citation type="submission" date="2021-04" db="EMBL/GenBank/DDBJ databases">
        <authorList>
            <person name="Bliznina A."/>
        </authorList>
    </citation>
    <scope>NUCLEOTIDE SEQUENCE [LARGE SCALE GENOMIC DNA]</scope>
</reference>
<dbReference type="InterPro" id="IPR001881">
    <property type="entry name" value="EGF-like_Ca-bd_dom"/>
</dbReference>
<feature type="domain" description="CUB" evidence="6">
    <location>
        <begin position="405"/>
        <end position="519"/>
    </location>
</feature>
<accession>A0ABN7SXK6</accession>
<keyword evidence="1" id="KW-0677">Repeat</keyword>
<dbReference type="PROSITE" id="PS00010">
    <property type="entry name" value="ASX_HYDROXYL"/>
    <property type="match status" value="1"/>
</dbReference>
<feature type="disulfide bond" evidence="3">
    <location>
        <begin position="565"/>
        <end position="575"/>
    </location>
</feature>
<feature type="domain" description="EGF-like" evidence="7">
    <location>
        <begin position="520"/>
        <end position="559"/>
    </location>
</feature>